<organism evidence="3 4">
    <name type="scientific">Pisum sativum</name>
    <name type="common">Garden pea</name>
    <name type="synonym">Lathyrus oleraceus</name>
    <dbReference type="NCBI Taxonomy" id="3888"/>
    <lineage>
        <taxon>Eukaryota</taxon>
        <taxon>Viridiplantae</taxon>
        <taxon>Streptophyta</taxon>
        <taxon>Embryophyta</taxon>
        <taxon>Tracheophyta</taxon>
        <taxon>Spermatophyta</taxon>
        <taxon>Magnoliopsida</taxon>
        <taxon>eudicotyledons</taxon>
        <taxon>Gunneridae</taxon>
        <taxon>Pentapetalae</taxon>
        <taxon>rosids</taxon>
        <taxon>fabids</taxon>
        <taxon>Fabales</taxon>
        <taxon>Fabaceae</taxon>
        <taxon>Papilionoideae</taxon>
        <taxon>50 kb inversion clade</taxon>
        <taxon>NPAAA clade</taxon>
        <taxon>Hologalegina</taxon>
        <taxon>IRL clade</taxon>
        <taxon>Fabeae</taxon>
        <taxon>Lathyrus</taxon>
    </lineage>
</organism>
<dbReference type="Proteomes" id="UP001058974">
    <property type="component" value="Chromosome 7"/>
</dbReference>
<name>A0A9D4VUB2_PEA</name>
<dbReference type="AlphaFoldDB" id="A0A9D4VUB2"/>
<evidence type="ECO:0000256" key="1">
    <source>
        <dbReference type="ARBA" id="ARBA00022729"/>
    </source>
</evidence>
<proteinExistence type="predicted"/>
<dbReference type="Pfam" id="PF23141">
    <property type="entry name" value="Ig_NOMO"/>
    <property type="match status" value="1"/>
</dbReference>
<accession>A0A9D4VUB2</accession>
<protein>
    <recommendedName>
        <fullName evidence="2">NOMO seventh transthyretin-like domain-containing protein</fullName>
    </recommendedName>
</protein>
<keyword evidence="1" id="KW-0732">Signal</keyword>
<dbReference type="PANTHER" id="PTHR23303">
    <property type="entry name" value="CARBOXYPEPTIDASE REGULATORY REGION-CONTAINING"/>
    <property type="match status" value="1"/>
</dbReference>
<reference evidence="3 4" key="1">
    <citation type="journal article" date="2022" name="Nat. Genet.">
        <title>Improved pea reference genome and pan-genome highlight genomic features and evolutionary characteristics.</title>
        <authorList>
            <person name="Yang T."/>
            <person name="Liu R."/>
            <person name="Luo Y."/>
            <person name="Hu S."/>
            <person name="Wang D."/>
            <person name="Wang C."/>
            <person name="Pandey M.K."/>
            <person name="Ge S."/>
            <person name="Xu Q."/>
            <person name="Li N."/>
            <person name="Li G."/>
            <person name="Huang Y."/>
            <person name="Saxena R.K."/>
            <person name="Ji Y."/>
            <person name="Li M."/>
            <person name="Yan X."/>
            <person name="He Y."/>
            <person name="Liu Y."/>
            <person name="Wang X."/>
            <person name="Xiang C."/>
            <person name="Varshney R.K."/>
            <person name="Ding H."/>
            <person name="Gao S."/>
            <person name="Zong X."/>
        </authorList>
    </citation>
    <scope>NUCLEOTIDE SEQUENCE [LARGE SCALE GENOMIC DNA]</scope>
    <source>
        <strain evidence="3 4">cv. Zhongwan 6</strain>
    </source>
</reference>
<evidence type="ECO:0000313" key="3">
    <source>
        <dbReference type="EMBL" id="KAI5388876.1"/>
    </source>
</evidence>
<comment type="caution">
    <text evidence="3">The sequence shown here is derived from an EMBL/GenBank/DDBJ whole genome shotgun (WGS) entry which is preliminary data.</text>
</comment>
<dbReference type="PANTHER" id="PTHR23303:SF14">
    <property type="entry name" value="BOS COMPLEX SUBUNIT NOMO1-RELATED"/>
    <property type="match status" value="1"/>
</dbReference>
<dbReference type="GO" id="GO:0005789">
    <property type="term" value="C:endoplasmic reticulum membrane"/>
    <property type="evidence" value="ECO:0007669"/>
    <property type="project" value="TreeGrafter"/>
</dbReference>
<dbReference type="Gramene" id="Psat07G0450900-T1">
    <property type="protein sequence ID" value="KAI5388876.1"/>
    <property type="gene ID" value="KIW84_074509"/>
</dbReference>
<gene>
    <name evidence="3" type="ORF">KIW84_074509</name>
</gene>
<dbReference type="InterPro" id="IPR051417">
    <property type="entry name" value="SDr/BOS_complex"/>
</dbReference>
<evidence type="ECO:0000259" key="2">
    <source>
        <dbReference type="Pfam" id="PF23141"/>
    </source>
</evidence>
<dbReference type="InterPro" id="IPR056319">
    <property type="entry name" value="NOMO_7th"/>
</dbReference>
<feature type="domain" description="NOMO seventh transthyretin-like" evidence="2">
    <location>
        <begin position="172"/>
        <end position="244"/>
    </location>
</feature>
<keyword evidence="4" id="KW-1185">Reference proteome</keyword>
<evidence type="ECO:0000313" key="4">
    <source>
        <dbReference type="Proteomes" id="UP001058974"/>
    </source>
</evidence>
<sequence length="325" mass="35789">MASIEDIVAVSYDICGLVRMVSSSQKAMVIPGEYRLSAIAATPDNAVGLMFAPSYIDVEIKSPLLNVEFSQALVNVRGVVVCKEECDPSVSVTIVRQVAKHNEARKTISLTSDNSEFLFSDVISGKYRLEVKHNSSESVTKEDNWCWEKSFIDVSIGAEDLDGIVFVQKGYWVNVISTHDVNGYINQPDGSTVNLKIQKGSQHICVEFPDIHEFNFIDSCIFFGSSSVKIDTSNLLPIHLKGEKHLIKGQINVHSGLHDALPEKIVADIYRDRANVADIGQVMSVLNYSQPNRTNIPVTQLLPSHGKKSFEAKAMQTVTNATSTL</sequence>
<dbReference type="EMBL" id="JAMSHJ010000007">
    <property type="protein sequence ID" value="KAI5388876.1"/>
    <property type="molecule type" value="Genomic_DNA"/>
</dbReference>